<sequence>MEAPEISPLPEESGEQSVPGNELKTPSPSIRQSLADITKQFINWPRFEVDLKVEAKTDHEAEYSLSKAQWTPKFPTNFEEDSSEKEQSKQPVDNEPQNEYSLEKAQWTPKFPANFEEDLSEKEQSNQLVNNVSQDEYSLEKAQWTPKFPINFEEDLSEKEQPKQPEHDVPEGEFSLSKAQWTPKWSDVINKANNSTKVEEKKNYNQKKTDSKESLGLSKTSPDSTQRMEDAGTKSKVDEKENDDNFLKDQRPSSKSDHDDSPRVNSYTTNLSKDQYNYKTLTEDVSFPDVSTTTITSGAKKWYVNLGTNRNYIKALIHHDINNNWKRVATVKETVKPEPREQEKTEPMVKTRPVYRWNVQYDNLNYIRSFLSPEIIEKILGEELDTEKKILRPYREVSVS</sequence>
<feature type="compositionally biased region" description="Polar residues" evidence="1">
    <location>
        <begin position="125"/>
        <end position="136"/>
    </location>
</feature>
<feature type="region of interest" description="Disordered" evidence="1">
    <location>
        <begin position="1"/>
        <end position="29"/>
    </location>
</feature>
<feature type="compositionally biased region" description="Polar residues" evidence="1">
    <location>
        <begin position="15"/>
        <end position="29"/>
    </location>
</feature>
<comment type="caution">
    <text evidence="2">The sequence shown here is derived from an EMBL/GenBank/DDBJ whole genome shotgun (WGS) entry which is preliminary data.</text>
</comment>
<dbReference type="AlphaFoldDB" id="A0AAV4SNI5"/>
<feature type="compositionally biased region" description="Basic and acidic residues" evidence="1">
    <location>
        <begin position="226"/>
        <end position="262"/>
    </location>
</feature>
<organism evidence="2 3">
    <name type="scientific">Caerostris darwini</name>
    <dbReference type="NCBI Taxonomy" id="1538125"/>
    <lineage>
        <taxon>Eukaryota</taxon>
        <taxon>Metazoa</taxon>
        <taxon>Ecdysozoa</taxon>
        <taxon>Arthropoda</taxon>
        <taxon>Chelicerata</taxon>
        <taxon>Arachnida</taxon>
        <taxon>Araneae</taxon>
        <taxon>Araneomorphae</taxon>
        <taxon>Entelegynae</taxon>
        <taxon>Araneoidea</taxon>
        <taxon>Araneidae</taxon>
        <taxon>Caerostris</taxon>
    </lineage>
</organism>
<feature type="region of interest" description="Disordered" evidence="1">
    <location>
        <begin position="58"/>
        <end position="271"/>
    </location>
</feature>
<protein>
    <submittedName>
        <fullName evidence="2">Uncharacterized protein</fullName>
    </submittedName>
</protein>
<reference evidence="2 3" key="1">
    <citation type="submission" date="2021-06" db="EMBL/GenBank/DDBJ databases">
        <title>Caerostris darwini draft genome.</title>
        <authorList>
            <person name="Kono N."/>
            <person name="Arakawa K."/>
        </authorList>
    </citation>
    <scope>NUCLEOTIDE SEQUENCE [LARGE SCALE GENOMIC DNA]</scope>
</reference>
<dbReference type="EMBL" id="BPLQ01007915">
    <property type="protein sequence ID" value="GIY33213.1"/>
    <property type="molecule type" value="Genomic_DNA"/>
</dbReference>
<evidence type="ECO:0000313" key="3">
    <source>
        <dbReference type="Proteomes" id="UP001054837"/>
    </source>
</evidence>
<dbReference type="Proteomes" id="UP001054837">
    <property type="component" value="Unassembled WGS sequence"/>
</dbReference>
<feature type="compositionally biased region" description="Basic and acidic residues" evidence="1">
    <location>
        <begin position="158"/>
        <end position="170"/>
    </location>
</feature>
<evidence type="ECO:0000256" key="1">
    <source>
        <dbReference type="SAM" id="MobiDB-lite"/>
    </source>
</evidence>
<feature type="compositionally biased region" description="Basic and acidic residues" evidence="1">
    <location>
        <begin position="197"/>
        <end position="213"/>
    </location>
</feature>
<evidence type="ECO:0000313" key="2">
    <source>
        <dbReference type="EMBL" id="GIY33213.1"/>
    </source>
</evidence>
<proteinExistence type="predicted"/>
<keyword evidence="3" id="KW-1185">Reference proteome</keyword>
<accession>A0AAV4SNI5</accession>
<gene>
    <name evidence="2" type="ORF">CDAR_213961</name>
</gene>
<name>A0AAV4SNI5_9ARAC</name>